<comment type="caution">
    <text evidence="1">The sequence shown here is derived from an EMBL/GenBank/DDBJ whole genome shotgun (WGS) entry which is preliminary data.</text>
</comment>
<gene>
    <name evidence="1" type="ORF">JOC94_001677</name>
</gene>
<protein>
    <recommendedName>
        <fullName evidence="3">YpjP-like protein</fullName>
    </recommendedName>
</protein>
<reference evidence="1 2" key="1">
    <citation type="submission" date="2021-01" db="EMBL/GenBank/DDBJ databases">
        <title>Genomic Encyclopedia of Type Strains, Phase IV (KMG-IV): sequencing the most valuable type-strain genomes for metagenomic binning, comparative biology and taxonomic classification.</title>
        <authorList>
            <person name="Goeker M."/>
        </authorList>
    </citation>
    <scope>NUCLEOTIDE SEQUENCE [LARGE SCALE GENOMIC DNA]</scope>
    <source>
        <strain evidence="1 2">DSM 105453</strain>
    </source>
</reference>
<keyword evidence="2" id="KW-1185">Reference proteome</keyword>
<accession>A0ABS2R5M9</accession>
<evidence type="ECO:0008006" key="3">
    <source>
        <dbReference type="Google" id="ProtNLM"/>
    </source>
</evidence>
<dbReference type="Pfam" id="PF14005">
    <property type="entry name" value="YpjP"/>
    <property type="match status" value="1"/>
</dbReference>
<evidence type="ECO:0000313" key="1">
    <source>
        <dbReference type="EMBL" id="MBM7714705.1"/>
    </source>
</evidence>
<name>A0ABS2R5M9_9BACI</name>
<dbReference type="InterPro" id="IPR025616">
    <property type="entry name" value="YpjP"/>
</dbReference>
<evidence type="ECO:0000313" key="2">
    <source>
        <dbReference type="Proteomes" id="UP000823485"/>
    </source>
</evidence>
<dbReference type="EMBL" id="JAFBFH010000009">
    <property type="protein sequence ID" value="MBM7714705.1"/>
    <property type="molecule type" value="Genomic_DNA"/>
</dbReference>
<proteinExistence type="predicted"/>
<organism evidence="1 2">
    <name type="scientific">Siminovitchia thermophila</name>
    <dbReference type="NCBI Taxonomy" id="1245522"/>
    <lineage>
        <taxon>Bacteria</taxon>
        <taxon>Bacillati</taxon>
        <taxon>Bacillota</taxon>
        <taxon>Bacilli</taxon>
        <taxon>Bacillales</taxon>
        <taxon>Bacillaceae</taxon>
        <taxon>Siminovitchia</taxon>
    </lineage>
</organism>
<dbReference type="Proteomes" id="UP000823485">
    <property type="component" value="Unassembled WGS sequence"/>
</dbReference>
<sequence length="200" mass="23404">MKLWLRRMFVFFVAIMTFGLYIPSAQPDSKVNDEKNILSSSKIVEENDEGSDSPTEDGDCVHYPEEKESKTALLAKQAREQAIAKLGPRILEQVEDDFMEVILPTMEEVLTTLLVEAGSQEVPYFMITDQPADGYGEKIFHVYDVRNDMDIARFHVRRDKRPLEGYWFNFHYHLSKDHFEKHHEIGEIYWSKDDPPKWMA</sequence>
<dbReference type="RefSeq" id="WP_077110178.1">
    <property type="nucleotide sequence ID" value="NZ_JAFBFH010000009.1"/>
</dbReference>